<dbReference type="InterPro" id="IPR036514">
    <property type="entry name" value="SGNH_hydro_sf"/>
</dbReference>
<dbReference type="InterPro" id="IPR038885">
    <property type="entry name" value="PLB1"/>
</dbReference>
<dbReference type="InterPro" id="IPR001087">
    <property type="entry name" value="GDSL"/>
</dbReference>
<proteinExistence type="predicted"/>
<sequence length="405" mass="46728">MAQRTILDSPDIRSVVRLFRNLLFQTFALTLFKALFKNKKRIRKIIWKEERVAIEYTNKLQKEIPPNIPFPCNLTGARSPTIPDSVHRLRPGDIDVIAALGDSLTSGMGIFATNLLDLYIENRGVMAIIGGEKNWRKYLTIPNILKEFNPNLIGYSLGDSLTTNPASQLNVAEIGAMSRDMPFMAKFLVNRIKNDERIDIEKHWKMIFILIGFNDICTDICVLPSPWSCLENHKKDLLKTLRILRDNLPRTFVGLIIPTHLREIVETDNSTNSIICYAMRAIFCSCLFSLRHKNQREEYFKIMSRWQEIDEEISKYPEFHTNDFTVIPLPGIKNAKLPRNKDGLSEINKYFSADCFHISQLAANTLWNNLLQPIGKKTNNEWLLPFEKFLCPTSERPYLATFENS</sequence>
<keyword evidence="2" id="KW-1185">Reference proteome</keyword>
<evidence type="ECO:0000313" key="1">
    <source>
        <dbReference type="EMBL" id="PBC31988.1"/>
    </source>
</evidence>
<dbReference type="PANTHER" id="PTHR21325">
    <property type="entry name" value="PHOSPHOLIPASE B, PLB1"/>
    <property type="match status" value="1"/>
</dbReference>
<protein>
    <submittedName>
        <fullName evidence="1">Phospholipase B1, membrane-associated</fullName>
    </submittedName>
</protein>
<dbReference type="SUPFAM" id="SSF52266">
    <property type="entry name" value="SGNH hydrolase"/>
    <property type="match status" value="1"/>
</dbReference>
<dbReference type="Pfam" id="PF00657">
    <property type="entry name" value="Lipase_GDSL"/>
    <property type="match status" value="1"/>
</dbReference>
<dbReference type="AlphaFoldDB" id="A0A2A3EJW3"/>
<dbReference type="GO" id="GO:0006644">
    <property type="term" value="P:phospholipid metabolic process"/>
    <property type="evidence" value="ECO:0007669"/>
    <property type="project" value="TreeGrafter"/>
</dbReference>
<dbReference type="OrthoDB" id="10265800at2759"/>
<dbReference type="STRING" id="94128.A0A2A3EJW3"/>
<name>A0A2A3EJW3_APICC</name>
<accession>A0A2A3EJW3</accession>
<organism evidence="1 2">
    <name type="scientific">Apis cerana cerana</name>
    <name type="common">Oriental honeybee</name>
    <dbReference type="NCBI Taxonomy" id="94128"/>
    <lineage>
        <taxon>Eukaryota</taxon>
        <taxon>Metazoa</taxon>
        <taxon>Ecdysozoa</taxon>
        <taxon>Arthropoda</taxon>
        <taxon>Hexapoda</taxon>
        <taxon>Insecta</taxon>
        <taxon>Pterygota</taxon>
        <taxon>Neoptera</taxon>
        <taxon>Endopterygota</taxon>
        <taxon>Hymenoptera</taxon>
        <taxon>Apocrita</taxon>
        <taxon>Aculeata</taxon>
        <taxon>Apoidea</taxon>
        <taxon>Anthophila</taxon>
        <taxon>Apidae</taxon>
        <taxon>Apis</taxon>
    </lineage>
</organism>
<dbReference type="CDD" id="cd01824">
    <property type="entry name" value="Phospholipase_B_like"/>
    <property type="match status" value="1"/>
</dbReference>
<dbReference type="GO" id="GO:0004620">
    <property type="term" value="F:phospholipase activity"/>
    <property type="evidence" value="ECO:0007669"/>
    <property type="project" value="InterPro"/>
</dbReference>
<dbReference type="InterPro" id="IPR035547">
    <property type="entry name" value="Phospholipase_B"/>
</dbReference>
<dbReference type="Proteomes" id="UP000242457">
    <property type="component" value="Unassembled WGS sequence"/>
</dbReference>
<dbReference type="PANTHER" id="PTHR21325:SF31">
    <property type="entry name" value="GH22081P-RELATED"/>
    <property type="match status" value="1"/>
</dbReference>
<dbReference type="Gene3D" id="3.40.50.1110">
    <property type="entry name" value="SGNH hydrolase"/>
    <property type="match status" value="1"/>
</dbReference>
<reference evidence="1 2" key="1">
    <citation type="submission" date="2014-07" db="EMBL/GenBank/DDBJ databases">
        <title>Genomic and transcriptomic analysis on Apis cerana provide comprehensive insights into honey bee biology.</title>
        <authorList>
            <person name="Diao Q."/>
            <person name="Sun L."/>
            <person name="Zheng H."/>
            <person name="Zheng H."/>
            <person name="Xu S."/>
            <person name="Wang S."/>
            <person name="Zeng Z."/>
            <person name="Hu F."/>
            <person name="Su S."/>
            <person name="Wu J."/>
        </authorList>
    </citation>
    <scope>NUCLEOTIDE SEQUENCE [LARGE SCALE GENOMIC DNA]</scope>
    <source>
        <tissue evidence="1">Pupae without intestine</tissue>
    </source>
</reference>
<gene>
    <name evidence="1" type="ORF">APICC_02117</name>
</gene>
<evidence type="ECO:0000313" key="2">
    <source>
        <dbReference type="Proteomes" id="UP000242457"/>
    </source>
</evidence>
<dbReference type="EMBL" id="KZ288223">
    <property type="protein sequence ID" value="PBC31988.1"/>
    <property type="molecule type" value="Genomic_DNA"/>
</dbReference>